<proteinExistence type="predicted"/>
<dbReference type="EMBL" id="KL365094">
    <property type="protein sequence ID" value="KFD44731.1"/>
    <property type="molecule type" value="Genomic_DNA"/>
</dbReference>
<dbReference type="Gene3D" id="3.40.50.2300">
    <property type="match status" value="1"/>
</dbReference>
<dbReference type="Pfam" id="PF02171">
    <property type="entry name" value="Piwi"/>
    <property type="match status" value="1"/>
</dbReference>
<evidence type="ECO:0000313" key="2">
    <source>
        <dbReference type="EMBL" id="KFD44731.1"/>
    </source>
</evidence>
<dbReference type="AlphaFoldDB" id="A0A085LID5"/>
<evidence type="ECO:0000313" key="3">
    <source>
        <dbReference type="Proteomes" id="UP000030764"/>
    </source>
</evidence>
<gene>
    <name evidence="2" type="ORF">M513_14392</name>
</gene>
<sequence>MNMGRKADILLTVHDIRGFEKAVRRLLTEYKEHNKVCRLLFVALSNASEYPEVKRVADVKFGIMTQCFMQRALLDVVMNQSAITATNLALKINMKMG</sequence>
<feature type="non-terminal residue" evidence="2">
    <location>
        <position position="97"/>
    </location>
</feature>
<dbReference type="Proteomes" id="UP000030764">
    <property type="component" value="Unassembled WGS sequence"/>
</dbReference>
<protein>
    <recommendedName>
        <fullName evidence="1">Piwi domain-containing protein</fullName>
    </recommendedName>
</protein>
<name>A0A085LID5_9BILA</name>
<dbReference type="GO" id="GO:0003676">
    <property type="term" value="F:nucleic acid binding"/>
    <property type="evidence" value="ECO:0007669"/>
    <property type="project" value="InterPro"/>
</dbReference>
<dbReference type="InterPro" id="IPR003165">
    <property type="entry name" value="Piwi"/>
</dbReference>
<keyword evidence="3" id="KW-1185">Reference proteome</keyword>
<feature type="domain" description="Piwi" evidence="1">
    <location>
        <begin position="41"/>
        <end position="97"/>
    </location>
</feature>
<accession>A0A085LID5</accession>
<reference evidence="2 3" key="1">
    <citation type="journal article" date="2014" name="Nat. Genet.">
        <title>Genome and transcriptome of the porcine whipworm Trichuris suis.</title>
        <authorList>
            <person name="Jex A.R."/>
            <person name="Nejsum P."/>
            <person name="Schwarz E.M."/>
            <person name="Hu L."/>
            <person name="Young N.D."/>
            <person name="Hall R.S."/>
            <person name="Korhonen P.K."/>
            <person name="Liao S."/>
            <person name="Thamsborg S."/>
            <person name="Xia J."/>
            <person name="Xu P."/>
            <person name="Wang S."/>
            <person name="Scheerlinck J.P."/>
            <person name="Hofmann A."/>
            <person name="Sternberg P.W."/>
            <person name="Wang J."/>
            <person name="Gasser R.B."/>
        </authorList>
    </citation>
    <scope>NUCLEOTIDE SEQUENCE [LARGE SCALE GENOMIC DNA]</scope>
    <source>
        <strain evidence="2">DCEP-RM93M</strain>
    </source>
</reference>
<organism evidence="2 3">
    <name type="scientific">Trichuris suis</name>
    <name type="common">pig whipworm</name>
    <dbReference type="NCBI Taxonomy" id="68888"/>
    <lineage>
        <taxon>Eukaryota</taxon>
        <taxon>Metazoa</taxon>
        <taxon>Ecdysozoa</taxon>
        <taxon>Nematoda</taxon>
        <taxon>Enoplea</taxon>
        <taxon>Dorylaimia</taxon>
        <taxon>Trichinellida</taxon>
        <taxon>Trichuridae</taxon>
        <taxon>Trichuris</taxon>
    </lineage>
</organism>
<evidence type="ECO:0000259" key="1">
    <source>
        <dbReference type="Pfam" id="PF02171"/>
    </source>
</evidence>